<evidence type="ECO:0000313" key="4">
    <source>
        <dbReference type="EMBL" id="ALG81731.1"/>
    </source>
</evidence>
<dbReference type="PANTHER" id="PTHR30405:SF26">
    <property type="entry name" value="TRANSPOSASE, PROBABLY IS605-TNPB FAMILY"/>
    <property type="match status" value="1"/>
</dbReference>
<proteinExistence type="predicted"/>
<accession>A0A0F7PCF9</accession>
<evidence type="ECO:0000313" key="3">
    <source>
        <dbReference type="EMBL" id="AKH97329.1"/>
    </source>
</evidence>
<evidence type="ECO:0000313" key="6">
    <source>
        <dbReference type="Proteomes" id="UP000069906"/>
    </source>
</evidence>
<dbReference type="InterPro" id="IPR051399">
    <property type="entry name" value="RNA-guided_DNA_endo/Transpos"/>
</dbReference>
<dbReference type="KEGG" id="hsu:HLASF_0835"/>
<dbReference type="RefSeq" id="WP_079977779.1">
    <property type="nucleotide sequence ID" value="NZ_CP008874.1"/>
</dbReference>
<dbReference type="PANTHER" id="PTHR30405">
    <property type="entry name" value="TRANSPOSASE"/>
    <property type="match status" value="1"/>
</dbReference>
<dbReference type="HOGENOM" id="CLU_032903_3_3_2"/>
<reference evidence="4 5" key="3">
    <citation type="journal article" date="2016" name="Stand. Genomic Sci.">
        <title>Complete genome sequence of 'Halanaeroarchaeum sulfurireducens' M27-SA2, a sulfur-reducing and acetate-oxidizing haloarchaeon from the deep-sea hypersaline anoxic lake Medee.</title>
        <authorList>
            <person name="Messina E."/>
            <person name="Sorokin D.Y."/>
            <person name="Kublanov I.V."/>
            <person name="Toshchakov S."/>
            <person name="Lopatina A."/>
            <person name="Arcadi E."/>
            <person name="Smedile F."/>
            <person name="La Spada G."/>
            <person name="La Cono V."/>
            <person name="Yakimov M.M."/>
        </authorList>
    </citation>
    <scope>NUCLEOTIDE SEQUENCE [LARGE SCALE GENOMIC DNA]</scope>
    <source>
        <strain evidence="4 5">M27-SA2</strain>
    </source>
</reference>
<keyword evidence="1" id="KW-0238">DNA-binding</keyword>
<keyword evidence="6" id="KW-1185">Reference proteome</keyword>
<dbReference type="Proteomes" id="UP000069906">
    <property type="component" value="Chromosome"/>
</dbReference>
<dbReference type="PATRIC" id="fig|1604004.4.peg.871"/>
<dbReference type="Pfam" id="PF07282">
    <property type="entry name" value="Cas12f1-like_TNB"/>
    <property type="match status" value="1"/>
</dbReference>
<dbReference type="InterPro" id="IPR010095">
    <property type="entry name" value="Cas12f1-like_TNB"/>
</dbReference>
<dbReference type="STRING" id="1604004.HLASA_0832"/>
<evidence type="ECO:0000313" key="5">
    <source>
        <dbReference type="Proteomes" id="UP000060390"/>
    </source>
</evidence>
<dbReference type="Proteomes" id="UP000060390">
    <property type="component" value="Chromosome"/>
</dbReference>
<dbReference type="GeneID" id="26010193"/>
<dbReference type="EMBL" id="CP011564">
    <property type="protein sequence ID" value="ALG81731.1"/>
    <property type="molecule type" value="Genomic_DNA"/>
</dbReference>
<dbReference type="GO" id="GO:0003677">
    <property type="term" value="F:DNA binding"/>
    <property type="evidence" value="ECO:0007669"/>
    <property type="project" value="UniProtKB-KW"/>
</dbReference>
<feature type="domain" description="Cas12f1-like TNB" evidence="2">
    <location>
        <begin position="301"/>
        <end position="368"/>
    </location>
</feature>
<reference evidence="3 6" key="1">
    <citation type="journal article" date="2015" name="ISME J.">
        <title>Elemental sulfur and acetate can support life of a novel strictly anaerobic haloarchaeon.</title>
        <authorList>
            <person name="Sorokin D.Y."/>
            <person name="Kublanov I.V."/>
            <person name="Gavrilov S.N."/>
            <person name="Rojo D."/>
            <person name="Roman P."/>
            <person name="Golyshin P.N."/>
            <person name="Slepak V.Z."/>
            <person name="Smedile F."/>
            <person name="Ferrer M."/>
            <person name="Messina E."/>
            <person name="La Cono V."/>
            <person name="Yakimov M.M."/>
        </authorList>
    </citation>
    <scope>NUCLEOTIDE SEQUENCE [LARGE SCALE GENOMIC DNA]</scope>
    <source>
        <strain evidence="3 6">HSR2</strain>
    </source>
</reference>
<organism evidence="3 6">
    <name type="scientific">Halanaeroarchaeum sulfurireducens</name>
    <dbReference type="NCBI Taxonomy" id="1604004"/>
    <lineage>
        <taxon>Archaea</taxon>
        <taxon>Methanobacteriati</taxon>
        <taxon>Methanobacteriota</taxon>
        <taxon>Stenosarchaea group</taxon>
        <taxon>Halobacteria</taxon>
        <taxon>Halobacteriales</taxon>
        <taxon>Halobacteriaceae</taxon>
        <taxon>Halanaeroarchaeum</taxon>
    </lineage>
</organism>
<dbReference type="NCBIfam" id="NF040570">
    <property type="entry name" value="guided_TnpB"/>
    <property type="match status" value="1"/>
</dbReference>
<dbReference type="AlphaFoldDB" id="A0A0F7PCF9"/>
<dbReference type="NCBIfam" id="TIGR01766">
    <property type="entry name" value="IS200/IS605 family accessory protein TnpB-like domain"/>
    <property type="match status" value="1"/>
</dbReference>
<gene>
    <name evidence="4" type="ORF">HLASA_0832</name>
    <name evidence="3" type="ORF">HLASF_0835</name>
</gene>
<name>A0A0F7PCF9_9EURY</name>
<evidence type="ECO:0000256" key="1">
    <source>
        <dbReference type="ARBA" id="ARBA00023125"/>
    </source>
</evidence>
<evidence type="ECO:0000259" key="2">
    <source>
        <dbReference type="Pfam" id="PF07282"/>
    </source>
</evidence>
<reference evidence="5" key="2">
    <citation type="submission" date="2015-05" db="EMBL/GenBank/DDBJ databases">
        <title>Complete genome sequence of Halanaeroarchaeum sulfurireducens type strain M27-SA2, a sulfate-reducer haloarchaeon from marine anoxic lake Medee.</title>
        <authorList>
            <person name="Messina E."/>
            <person name="Kublanov I.V."/>
            <person name="Toshchakov S."/>
            <person name="Arcadi E."/>
            <person name="La Spada G."/>
            <person name="La Cono V."/>
            <person name="Yakimov M.M."/>
        </authorList>
    </citation>
    <scope>NUCLEOTIDE SEQUENCE [LARGE SCALE GENOMIC DNA]</scope>
    <source>
        <strain evidence="5">M27-SA2</strain>
    </source>
</reference>
<protein>
    <submittedName>
        <fullName evidence="3">IS1341-type transposase</fullName>
    </submittedName>
</protein>
<dbReference type="OrthoDB" id="210698at2157"/>
<sequence length="406" mass="45883">MDTVELRRTAVVKLDVDDDAHHLLQETIDRFKQSAQMVADDGWNGTEDGYIVTSKTELHDRTYDEVREATDELNADLVCAARNRAADALDSCAEKRKDGENPSKPQFTSDSVVYNLNAITYYDEYATLATVDGRIEAEYVLPEKDVPPTTYFADEWEKREATLHHRDGDYYLHIAVVKETDTEPEDAENGAVLGVDLNVDGHLAVTSSGAFIGNADYLNHKRREYEVRRGKMQQAGTRSAHLTMQSLGGRFANWSEDYLHRVSKALVQEALAHDCTHIAFEKLDHIRKRISNASKFQQWAFRRIQEHAEYKAAEYGVVVEKIAPQYTSQRCSHVDCSFTHEDNRDGDEFECLKCGREYHADYNAAKNIARKRLQNWHKSGSGGATSHLALKSGTLNVNGIYTPTTV</sequence>
<dbReference type="EMBL" id="CP008874">
    <property type="protein sequence ID" value="AKH97329.1"/>
    <property type="molecule type" value="Genomic_DNA"/>
</dbReference>
<dbReference type="KEGG" id="hsf:HLASA_0832"/>